<proteinExistence type="predicted"/>
<sequence length="110" mass="12434">MQKVGKSTFFPPSVWLFQKLKQTNQINSEFETRWQFPNCTGAMDGTHIEIVSSGRGSDYYNYANYHSIILLALVDADYRSFGSVLAAMAGLGMPEFFGILRSTKGWKTKH</sequence>
<gene>
    <name evidence="1" type="ORF">BaRGS_00036737</name>
</gene>
<dbReference type="EMBL" id="JACVVK020000525">
    <property type="protein sequence ID" value="KAK7468033.1"/>
    <property type="molecule type" value="Genomic_DNA"/>
</dbReference>
<evidence type="ECO:0008006" key="3">
    <source>
        <dbReference type="Google" id="ProtNLM"/>
    </source>
</evidence>
<keyword evidence="2" id="KW-1185">Reference proteome</keyword>
<accession>A0ABD0JCB2</accession>
<dbReference type="Proteomes" id="UP001519460">
    <property type="component" value="Unassembled WGS sequence"/>
</dbReference>
<name>A0ABD0JCB2_9CAEN</name>
<evidence type="ECO:0000313" key="2">
    <source>
        <dbReference type="Proteomes" id="UP001519460"/>
    </source>
</evidence>
<organism evidence="1 2">
    <name type="scientific">Batillaria attramentaria</name>
    <dbReference type="NCBI Taxonomy" id="370345"/>
    <lineage>
        <taxon>Eukaryota</taxon>
        <taxon>Metazoa</taxon>
        <taxon>Spiralia</taxon>
        <taxon>Lophotrochozoa</taxon>
        <taxon>Mollusca</taxon>
        <taxon>Gastropoda</taxon>
        <taxon>Caenogastropoda</taxon>
        <taxon>Sorbeoconcha</taxon>
        <taxon>Cerithioidea</taxon>
        <taxon>Batillariidae</taxon>
        <taxon>Batillaria</taxon>
    </lineage>
</organism>
<dbReference type="AlphaFoldDB" id="A0ABD0JCB2"/>
<comment type="caution">
    <text evidence="1">The sequence shown here is derived from an EMBL/GenBank/DDBJ whole genome shotgun (WGS) entry which is preliminary data.</text>
</comment>
<evidence type="ECO:0000313" key="1">
    <source>
        <dbReference type="EMBL" id="KAK7468033.1"/>
    </source>
</evidence>
<protein>
    <recommendedName>
        <fullName evidence="3">DDE Tnp4 domain-containing protein</fullName>
    </recommendedName>
</protein>
<reference evidence="1 2" key="1">
    <citation type="journal article" date="2023" name="Sci. Data">
        <title>Genome assembly of the Korean intertidal mud-creeper Batillaria attramentaria.</title>
        <authorList>
            <person name="Patra A.K."/>
            <person name="Ho P.T."/>
            <person name="Jun S."/>
            <person name="Lee S.J."/>
            <person name="Kim Y."/>
            <person name="Won Y.J."/>
        </authorList>
    </citation>
    <scope>NUCLEOTIDE SEQUENCE [LARGE SCALE GENOMIC DNA]</scope>
    <source>
        <strain evidence="1">Wonlab-2016</strain>
    </source>
</reference>